<sequence>MQARETGRTATPARGGVRRILAMEVVSGAGDGVFWVGLVAALLDRGAGAGAFAVAALVRLGPRALLGAPAGALADRIDRRVLLVVLDVARAVCMVVLALASASGASATVLFAVVLVSYVLAAPYRPALTAGLPYVAGERGLASANAQVGTIRQVMTFVGPLIGAAVVHWSPAEVAFWVNAATFVLAGALLAAVPGLSSGSGAAAADAGAAGHGWQTVLATPGLAVVAVLVFVMYAVRGAELVLFVLAAEDQLGLGAGGIGVLTGAVGLGAVAAMPVASRLADMARPDLVFAASLLLTAIPFAALGWISSPVLACAVLVVVGATVVVFEVASVVVLLRVADTGVLGRVFGVVASSSNGGKLAGAIVAPAIVAWAGLRGAFVAVGVVVLVVCVATMPALRALTAAGGRRQAALRPVADVLGRLGLLQGASPAALQQLAAAVVAEPVRAGQVLIRQGDEPDDLFVVRDGEFDAWFDGRVVNTIHVDGWFGEIGLLHRIPRTASVVARTDGVVWRIPGDTFLAALADVGTMPTALLTEMSERLRRVTPPPA</sequence>
<feature type="transmembrane region" description="Helical" evidence="7">
    <location>
        <begin position="21"/>
        <end position="43"/>
    </location>
</feature>
<feature type="transmembrane region" description="Helical" evidence="7">
    <location>
        <begin position="217"/>
        <end position="236"/>
    </location>
</feature>
<accession>A0A6J6GAI2</accession>
<evidence type="ECO:0000256" key="7">
    <source>
        <dbReference type="SAM" id="Phobius"/>
    </source>
</evidence>
<evidence type="ECO:0000256" key="4">
    <source>
        <dbReference type="ARBA" id="ARBA00022692"/>
    </source>
</evidence>
<dbReference type="SUPFAM" id="SSF103473">
    <property type="entry name" value="MFS general substrate transporter"/>
    <property type="match status" value="1"/>
</dbReference>
<feature type="transmembrane region" description="Helical" evidence="7">
    <location>
        <begin position="176"/>
        <end position="196"/>
    </location>
</feature>
<dbReference type="SMART" id="SM00100">
    <property type="entry name" value="cNMP"/>
    <property type="match status" value="1"/>
</dbReference>
<proteinExistence type="predicted"/>
<feature type="domain" description="Cyclic nucleotide-binding" evidence="8">
    <location>
        <begin position="423"/>
        <end position="538"/>
    </location>
</feature>
<dbReference type="CDD" id="cd00038">
    <property type="entry name" value="CAP_ED"/>
    <property type="match status" value="1"/>
</dbReference>
<evidence type="ECO:0000256" key="1">
    <source>
        <dbReference type="ARBA" id="ARBA00004651"/>
    </source>
</evidence>
<dbReference type="PROSITE" id="PS00889">
    <property type="entry name" value="CNMP_BINDING_2"/>
    <property type="match status" value="1"/>
</dbReference>
<dbReference type="InterPro" id="IPR000595">
    <property type="entry name" value="cNMP-bd_dom"/>
</dbReference>
<protein>
    <submittedName>
        <fullName evidence="9">Unannotated protein</fullName>
    </submittedName>
</protein>
<evidence type="ECO:0000259" key="8">
    <source>
        <dbReference type="PROSITE" id="PS50042"/>
    </source>
</evidence>
<dbReference type="InterPro" id="IPR018488">
    <property type="entry name" value="cNMP-bd_CS"/>
</dbReference>
<keyword evidence="3" id="KW-1003">Cell membrane</keyword>
<dbReference type="CDD" id="cd06173">
    <property type="entry name" value="MFS_MefA_like"/>
    <property type="match status" value="1"/>
</dbReference>
<reference evidence="9" key="1">
    <citation type="submission" date="2020-05" db="EMBL/GenBank/DDBJ databases">
        <authorList>
            <person name="Chiriac C."/>
            <person name="Salcher M."/>
            <person name="Ghai R."/>
            <person name="Kavagutti S V."/>
        </authorList>
    </citation>
    <scope>NUCLEOTIDE SEQUENCE</scope>
</reference>
<feature type="transmembrane region" description="Helical" evidence="7">
    <location>
        <begin position="348"/>
        <end position="372"/>
    </location>
</feature>
<dbReference type="InterPro" id="IPR018490">
    <property type="entry name" value="cNMP-bd_dom_sf"/>
</dbReference>
<keyword evidence="6 7" id="KW-0472">Membrane</keyword>
<dbReference type="InterPro" id="IPR011701">
    <property type="entry name" value="MFS"/>
</dbReference>
<gene>
    <name evidence="9" type="ORF">UFOPK1493_04096</name>
</gene>
<dbReference type="InterPro" id="IPR014710">
    <property type="entry name" value="RmlC-like_jellyroll"/>
</dbReference>
<dbReference type="SUPFAM" id="SSF51206">
    <property type="entry name" value="cAMP-binding domain-like"/>
    <property type="match status" value="1"/>
</dbReference>
<evidence type="ECO:0000256" key="6">
    <source>
        <dbReference type="ARBA" id="ARBA00023136"/>
    </source>
</evidence>
<feature type="transmembrane region" description="Helical" evidence="7">
    <location>
        <begin position="105"/>
        <end position="124"/>
    </location>
</feature>
<name>A0A6J6GAI2_9ZZZZ</name>
<evidence type="ECO:0000256" key="5">
    <source>
        <dbReference type="ARBA" id="ARBA00022989"/>
    </source>
</evidence>
<comment type="subcellular location">
    <subcellularLocation>
        <location evidence="1">Cell membrane</location>
        <topology evidence="1">Multi-pass membrane protein</topology>
    </subcellularLocation>
</comment>
<dbReference type="Pfam" id="PF07690">
    <property type="entry name" value="MFS_1"/>
    <property type="match status" value="1"/>
</dbReference>
<dbReference type="Gene3D" id="2.60.120.10">
    <property type="entry name" value="Jelly Rolls"/>
    <property type="match status" value="1"/>
</dbReference>
<feature type="transmembrane region" description="Helical" evidence="7">
    <location>
        <begin position="315"/>
        <end position="336"/>
    </location>
</feature>
<dbReference type="PANTHER" id="PTHR23513:SF9">
    <property type="entry name" value="ENTEROBACTIN EXPORTER ENTS"/>
    <property type="match status" value="1"/>
</dbReference>
<evidence type="ECO:0000256" key="2">
    <source>
        <dbReference type="ARBA" id="ARBA00022448"/>
    </source>
</evidence>
<organism evidence="9">
    <name type="scientific">freshwater metagenome</name>
    <dbReference type="NCBI Taxonomy" id="449393"/>
    <lineage>
        <taxon>unclassified sequences</taxon>
        <taxon>metagenomes</taxon>
        <taxon>ecological metagenomes</taxon>
    </lineage>
</organism>
<keyword evidence="2" id="KW-0813">Transport</keyword>
<dbReference type="PROSITE" id="PS50042">
    <property type="entry name" value="CNMP_BINDING_3"/>
    <property type="match status" value="1"/>
</dbReference>
<feature type="transmembrane region" description="Helical" evidence="7">
    <location>
        <begin position="288"/>
        <end position="309"/>
    </location>
</feature>
<keyword evidence="5 7" id="KW-1133">Transmembrane helix</keyword>
<evidence type="ECO:0000313" key="9">
    <source>
        <dbReference type="EMBL" id="CAB4597510.1"/>
    </source>
</evidence>
<dbReference type="PRINTS" id="PR00103">
    <property type="entry name" value="CAMPKINASE"/>
</dbReference>
<dbReference type="Gene3D" id="1.20.1250.20">
    <property type="entry name" value="MFS general substrate transporter like domains"/>
    <property type="match status" value="2"/>
</dbReference>
<dbReference type="Pfam" id="PF00027">
    <property type="entry name" value="cNMP_binding"/>
    <property type="match status" value="1"/>
</dbReference>
<dbReference type="EMBL" id="CAEZSR010000284">
    <property type="protein sequence ID" value="CAB4597510.1"/>
    <property type="molecule type" value="Genomic_DNA"/>
</dbReference>
<keyword evidence="4 7" id="KW-0812">Transmembrane</keyword>
<feature type="transmembrane region" description="Helical" evidence="7">
    <location>
        <begin position="49"/>
        <end position="74"/>
    </location>
</feature>
<dbReference type="InterPro" id="IPR036259">
    <property type="entry name" value="MFS_trans_sf"/>
</dbReference>
<dbReference type="GO" id="GO:0005886">
    <property type="term" value="C:plasma membrane"/>
    <property type="evidence" value="ECO:0007669"/>
    <property type="project" value="UniProtKB-SubCell"/>
</dbReference>
<dbReference type="GO" id="GO:0022857">
    <property type="term" value="F:transmembrane transporter activity"/>
    <property type="evidence" value="ECO:0007669"/>
    <property type="project" value="InterPro"/>
</dbReference>
<feature type="transmembrane region" description="Helical" evidence="7">
    <location>
        <begin position="378"/>
        <end position="397"/>
    </location>
</feature>
<dbReference type="AlphaFoldDB" id="A0A6J6GAI2"/>
<evidence type="ECO:0000256" key="3">
    <source>
        <dbReference type="ARBA" id="ARBA00022475"/>
    </source>
</evidence>
<dbReference type="PANTHER" id="PTHR23513">
    <property type="entry name" value="INTEGRAL MEMBRANE EFFLUX PROTEIN-RELATED"/>
    <property type="match status" value="1"/>
</dbReference>
<feature type="transmembrane region" description="Helical" evidence="7">
    <location>
        <begin position="256"/>
        <end position="276"/>
    </location>
</feature>